<dbReference type="Pfam" id="PF01535">
    <property type="entry name" value="PPR"/>
    <property type="match status" value="5"/>
</dbReference>
<dbReference type="GO" id="GO:0009451">
    <property type="term" value="P:RNA modification"/>
    <property type="evidence" value="ECO:0000318"/>
    <property type="project" value="GO_Central"/>
</dbReference>
<dbReference type="eggNOG" id="KOG4197">
    <property type="taxonomic scope" value="Eukaryota"/>
</dbReference>
<name>D8QRU8_SELML</name>
<evidence type="ECO:0008006" key="5">
    <source>
        <dbReference type="Google" id="ProtNLM"/>
    </source>
</evidence>
<sequence>MLKLHGDAKNLDAGRAVHLQMITSGYHRDRYLCNLLIQMYGRCRSVHDAIAVFHTVSRKNVFTWTILIVAHTHNGLFFEAVELFREMDVHGVQSDEFTFSAILEACSNLGLAFLSLGKTIHSRIHQQGLKLTSNPTVICSTAMIDAYAQNGHIEQAAEIFERMQLQVLDPDLIAWTAMMTAYNQLGHAREALLLFRKMDLQGLEPDRFAFVAAIDACSSIPSLEQGTVLHSRLLASSVECDGVVGNALLNFYAKAGLVHESRSLFSSMKVKNVVTWSAIVAAYAQNGHHEPAVELFREMLLDGVAPNKVTFVSLLFSCSHAGLIKDLARGRKIHAEILKSTAAAGDVVVATALVNMYGRCGSVSDAKTVFDEMQHRNITSWNAMLVTYSLNQRSLEALRFFRTMLLEGEGVKPDAITFVSAADACGMMGDLSRAVEIHSRISQSWPSNQTDVVLGSALIKMYGNCRRLADAAQVLDQMPRTNVISWTSMILACEQNEDNEAAIRVYRAMQLHGHKPDPVTMVTVIKAAANLHDLKRGIEFHAQAAAFGFATSTVVGNALVTLYGTSGDLQAAENVFKELLQQSVEDVVTWNSMLSAWNQNGLPNQALGTFQRMLHHGRHPDKTTFVNILNACAGDPSKLLQGVKIHALAAACGLDSDIDVANTLLHMYSRCGNLSRARKVFHALTQKNVVSWSAMAAACAHNGDADGALQAFRGMLHGGIQPNAVTFISILSGCSHTGLMDEAVSYLYAMSSDHNLKPTVQHYACLLDLLARAGKFHRAEELATHLPNPVAWNSLLGACLVHGDAETAARAADTAAKLQPLDCAPYVSLSNAMSTGKNLKTKLNYFQ</sequence>
<evidence type="ECO:0000256" key="2">
    <source>
        <dbReference type="PROSITE-ProRule" id="PRU00708"/>
    </source>
</evidence>
<dbReference type="Pfam" id="PF13041">
    <property type="entry name" value="PPR_2"/>
    <property type="match status" value="5"/>
</dbReference>
<keyword evidence="4" id="KW-1185">Reference proteome</keyword>
<feature type="repeat" description="PPR" evidence="2">
    <location>
        <begin position="346"/>
        <end position="380"/>
    </location>
</feature>
<feature type="repeat" description="PPR" evidence="2">
    <location>
        <begin position="60"/>
        <end position="94"/>
    </location>
</feature>
<dbReference type="KEGG" id="smo:SELMODRAFT_76226"/>
<accession>D8QRU8</accession>
<dbReference type="NCBIfam" id="TIGR00756">
    <property type="entry name" value="PPR"/>
    <property type="match status" value="7"/>
</dbReference>
<feature type="repeat" description="PPR" evidence="2">
    <location>
        <begin position="136"/>
        <end position="170"/>
    </location>
</feature>
<evidence type="ECO:0000256" key="1">
    <source>
        <dbReference type="ARBA" id="ARBA00022737"/>
    </source>
</evidence>
<dbReference type="HOGENOM" id="CLU_002706_15_6_1"/>
<evidence type="ECO:0000313" key="4">
    <source>
        <dbReference type="Proteomes" id="UP000001514"/>
    </source>
</evidence>
<dbReference type="InterPro" id="IPR011990">
    <property type="entry name" value="TPR-like_helical_dom_sf"/>
</dbReference>
<reference evidence="3 4" key="1">
    <citation type="journal article" date="2011" name="Science">
        <title>The Selaginella genome identifies genetic changes associated with the evolution of vascular plants.</title>
        <authorList>
            <person name="Banks J.A."/>
            <person name="Nishiyama T."/>
            <person name="Hasebe M."/>
            <person name="Bowman J.L."/>
            <person name="Gribskov M."/>
            <person name="dePamphilis C."/>
            <person name="Albert V.A."/>
            <person name="Aono N."/>
            <person name="Aoyama T."/>
            <person name="Ambrose B.A."/>
            <person name="Ashton N.W."/>
            <person name="Axtell M.J."/>
            <person name="Barker E."/>
            <person name="Barker M.S."/>
            <person name="Bennetzen J.L."/>
            <person name="Bonawitz N.D."/>
            <person name="Chapple C."/>
            <person name="Cheng C."/>
            <person name="Correa L.G."/>
            <person name="Dacre M."/>
            <person name="DeBarry J."/>
            <person name="Dreyer I."/>
            <person name="Elias M."/>
            <person name="Engstrom E.M."/>
            <person name="Estelle M."/>
            <person name="Feng L."/>
            <person name="Finet C."/>
            <person name="Floyd S.K."/>
            <person name="Frommer W.B."/>
            <person name="Fujita T."/>
            <person name="Gramzow L."/>
            <person name="Gutensohn M."/>
            <person name="Harholt J."/>
            <person name="Hattori M."/>
            <person name="Heyl A."/>
            <person name="Hirai T."/>
            <person name="Hiwatashi Y."/>
            <person name="Ishikawa M."/>
            <person name="Iwata M."/>
            <person name="Karol K.G."/>
            <person name="Koehler B."/>
            <person name="Kolukisaoglu U."/>
            <person name="Kubo M."/>
            <person name="Kurata T."/>
            <person name="Lalonde S."/>
            <person name="Li K."/>
            <person name="Li Y."/>
            <person name="Litt A."/>
            <person name="Lyons E."/>
            <person name="Manning G."/>
            <person name="Maruyama T."/>
            <person name="Michael T.P."/>
            <person name="Mikami K."/>
            <person name="Miyazaki S."/>
            <person name="Morinaga S."/>
            <person name="Murata T."/>
            <person name="Mueller-Roeber B."/>
            <person name="Nelson D.R."/>
            <person name="Obara M."/>
            <person name="Oguri Y."/>
            <person name="Olmstead R.G."/>
            <person name="Onodera N."/>
            <person name="Petersen B.L."/>
            <person name="Pils B."/>
            <person name="Prigge M."/>
            <person name="Rensing S.A."/>
            <person name="Riano-Pachon D.M."/>
            <person name="Roberts A.W."/>
            <person name="Sato Y."/>
            <person name="Scheller H.V."/>
            <person name="Schulz B."/>
            <person name="Schulz C."/>
            <person name="Shakirov E.V."/>
            <person name="Shibagaki N."/>
            <person name="Shinohara N."/>
            <person name="Shippen D.E."/>
            <person name="Soerensen I."/>
            <person name="Sotooka R."/>
            <person name="Sugimoto N."/>
            <person name="Sugita M."/>
            <person name="Sumikawa N."/>
            <person name="Tanurdzic M."/>
            <person name="Theissen G."/>
            <person name="Ulvskov P."/>
            <person name="Wakazuki S."/>
            <person name="Weng J.K."/>
            <person name="Willats W.W."/>
            <person name="Wipf D."/>
            <person name="Wolf P.G."/>
            <person name="Yang L."/>
            <person name="Zimmer A.D."/>
            <person name="Zhu Q."/>
            <person name="Mitros T."/>
            <person name="Hellsten U."/>
            <person name="Loque D."/>
            <person name="Otillar R."/>
            <person name="Salamov A."/>
            <person name="Schmutz J."/>
            <person name="Shapiro H."/>
            <person name="Lindquist E."/>
            <person name="Lucas S."/>
            <person name="Rokhsar D."/>
            <person name="Grigoriev I.V."/>
        </authorList>
    </citation>
    <scope>NUCLEOTIDE SEQUENCE [LARGE SCALE GENOMIC DNA]</scope>
</reference>
<dbReference type="GO" id="GO:0048731">
    <property type="term" value="P:system development"/>
    <property type="evidence" value="ECO:0007669"/>
    <property type="project" value="UniProtKB-ARBA"/>
</dbReference>
<evidence type="ECO:0000313" key="3">
    <source>
        <dbReference type="EMBL" id="EFJ37321.1"/>
    </source>
</evidence>
<dbReference type="GO" id="GO:0003723">
    <property type="term" value="F:RNA binding"/>
    <property type="evidence" value="ECO:0000318"/>
    <property type="project" value="GO_Central"/>
</dbReference>
<organism evidence="4">
    <name type="scientific">Selaginella moellendorffii</name>
    <name type="common">Spikemoss</name>
    <dbReference type="NCBI Taxonomy" id="88036"/>
    <lineage>
        <taxon>Eukaryota</taxon>
        <taxon>Viridiplantae</taxon>
        <taxon>Streptophyta</taxon>
        <taxon>Embryophyta</taxon>
        <taxon>Tracheophyta</taxon>
        <taxon>Lycopodiopsida</taxon>
        <taxon>Selaginellales</taxon>
        <taxon>Selaginellaceae</taxon>
        <taxon>Selaginella</taxon>
    </lineage>
</organism>
<protein>
    <recommendedName>
        <fullName evidence="5">Pentacotripeptide-repeat region of PRORP domain-containing protein</fullName>
    </recommendedName>
</protein>
<gene>
    <name evidence="3" type="ORF">SELMODRAFT_76226</name>
</gene>
<feature type="repeat" description="PPR" evidence="2">
    <location>
        <begin position="586"/>
        <end position="620"/>
    </location>
</feature>
<dbReference type="FunFam" id="1.25.40.10:FF:000344">
    <property type="entry name" value="Pentatricopeptide repeat-containing protein"/>
    <property type="match status" value="1"/>
</dbReference>
<dbReference type="EMBL" id="GL377566">
    <property type="protein sequence ID" value="EFJ37321.1"/>
    <property type="molecule type" value="Genomic_DNA"/>
</dbReference>
<dbReference type="SUPFAM" id="SSF48452">
    <property type="entry name" value="TPR-like"/>
    <property type="match status" value="1"/>
</dbReference>
<dbReference type="FunFam" id="1.25.40.10:FF:000285">
    <property type="entry name" value="Pentatricopeptide repeat-containing protein, chloroplastic"/>
    <property type="match status" value="1"/>
</dbReference>
<dbReference type="FunFam" id="1.25.40.10:FF:000158">
    <property type="entry name" value="pentatricopeptide repeat-containing protein At2g33680"/>
    <property type="match status" value="1"/>
</dbReference>
<proteinExistence type="predicted"/>
<dbReference type="PANTHER" id="PTHR47926:SF533">
    <property type="entry name" value="DYW DOMAIN-CONTAINING PROTEIN"/>
    <property type="match status" value="1"/>
</dbReference>
<feature type="repeat" description="PPR" evidence="2">
    <location>
        <begin position="272"/>
        <end position="306"/>
    </location>
</feature>
<dbReference type="AlphaFoldDB" id="D8QRU8"/>
<dbReference type="Gene3D" id="1.25.40.10">
    <property type="entry name" value="Tetratricopeptide repeat domain"/>
    <property type="match status" value="7"/>
</dbReference>
<feature type="repeat" description="PPR" evidence="2">
    <location>
        <begin position="482"/>
        <end position="516"/>
    </location>
</feature>
<dbReference type="InterPro" id="IPR002885">
    <property type="entry name" value="PPR_rpt"/>
</dbReference>
<dbReference type="PANTHER" id="PTHR47926">
    <property type="entry name" value="PENTATRICOPEPTIDE REPEAT-CONTAINING PROTEIN"/>
    <property type="match status" value="1"/>
</dbReference>
<dbReference type="Proteomes" id="UP000001514">
    <property type="component" value="Unassembled WGS sequence"/>
</dbReference>
<dbReference type="InterPro" id="IPR046960">
    <property type="entry name" value="PPR_At4g14850-like_plant"/>
</dbReference>
<keyword evidence="1" id="KW-0677">Repeat</keyword>
<dbReference type="Gramene" id="EFJ37321">
    <property type="protein sequence ID" value="EFJ37321"/>
    <property type="gene ID" value="SELMODRAFT_76226"/>
</dbReference>
<feature type="repeat" description="PPR" evidence="2">
    <location>
        <begin position="171"/>
        <end position="205"/>
    </location>
</feature>
<dbReference type="InParanoid" id="D8QRU8"/>
<dbReference type="PROSITE" id="PS51375">
    <property type="entry name" value="PPR"/>
    <property type="match status" value="8"/>
</dbReference>
<dbReference type="FunFam" id="1.25.40.10:FF:000196">
    <property type="entry name" value="Pentatricopeptide repeat-containing protein At4g14850"/>
    <property type="match status" value="1"/>
</dbReference>
<feature type="repeat" description="PPR" evidence="2">
    <location>
        <begin position="688"/>
        <end position="722"/>
    </location>
</feature>